<keyword evidence="2" id="KW-1185">Reference proteome</keyword>
<comment type="caution">
    <text evidence="1">The sequence shown here is derived from an EMBL/GenBank/DDBJ whole genome shotgun (WGS) entry which is preliminary data.</text>
</comment>
<evidence type="ECO:0000313" key="2">
    <source>
        <dbReference type="Proteomes" id="UP000762676"/>
    </source>
</evidence>
<reference evidence="1 2" key="1">
    <citation type="journal article" date="2021" name="Elife">
        <title>Chloroplast acquisition without the gene transfer in kleptoplastic sea slugs, Plakobranchus ocellatus.</title>
        <authorList>
            <person name="Maeda T."/>
            <person name="Takahashi S."/>
            <person name="Yoshida T."/>
            <person name="Shimamura S."/>
            <person name="Takaki Y."/>
            <person name="Nagai Y."/>
            <person name="Toyoda A."/>
            <person name="Suzuki Y."/>
            <person name="Arimoto A."/>
            <person name="Ishii H."/>
            <person name="Satoh N."/>
            <person name="Nishiyama T."/>
            <person name="Hasebe M."/>
            <person name="Maruyama T."/>
            <person name="Minagawa J."/>
            <person name="Obokata J."/>
            <person name="Shigenobu S."/>
        </authorList>
    </citation>
    <scope>NUCLEOTIDE SEQUENCE [LARGE SCALE GENOMIC DNA]</scope>
</reference>
<name>A0AAV4HVF3_9GAST</name>
<dbReference type="EMBL" id="BMAT01009191">
    <property type="protein sequence ID" value="GFS00954.1"/>
    <property type="molecule type" value="Genomic_DNA"/>
</dbReference>
<gene>
    <name evidence="1" type="ORF">ElyMa_004569600</name>
</gene>
<organism evidence="1 2">
    <name type="scientific">Elysia marginata</name>
    <dbReference type="NCBI Taxonomy" id="1093978"/>
    <lineage>
        <taxon>Eukaryota</taxon>
        <taxon>Metazoa</taxon>
        <taxon>Spiralia</taxon>
        <taxon>Lophotrochozoa</taxon>
        <taxon>Mollusca</taxon>
        <taxon>Gastropoda</taxon>
        <taxon>Heterobranchia</taxon>
        <taxon>Euthyneura</taxon>
        <taxon>Panpulmonata</taxon>
        <taxon>Sacoglossa</taxon>
        <taxon>Placobranchoidea</taxon>
        <taxon>Plakobranchidae</taxon>
        <taxon>Elysia</taxon>
    </lineage>
</organism>
<proteinExistence type="predicted"/>
<dbReference type="Proteomes" id="UP000762676">
    <property type="component" value="Unassembled WGS sequence"/>
</dbReference>
<dbReference type="AlphaFoldDB" id="A0AAV4HVF3"/>
<evidence type="ECO:0000313" key="1">
    <source>
        <dbReference type="EMBL" id="GFS00954.1"/>
    </source>
</evidence>
<accession>A0AAV4HVF3</accession>
<sequence>MGSNRNKSCRAGLLYCPHMTGDMTSSSIPREKHQLTECLQSQVLPSLAAARAHSNQLTKSSGFTRFRGLDVTAKKYLGGKKRPVRSIPCVFARGIFLRLLLRITSIDDPPPCNKIHLSDHVLIIYSLRNVFLPNIIIRSPLPDQPHYIVPSTTYPSYSGISWYCSSDGDISMSPFPSLA</sequence>
<protein>
    <submittedName>
        <fullName evidence="1">Uncharacterized protein</fullName>
    </submittedName>
</protein>